<comment type="similarity">
    <text evidence="1">Belongs to the Fur family.</text>
</comment>
<dbReference type="Gene3D" id="3.30.1490.190">
    <property type="match status" value="1"/>
</dbReference>
<dbReference type="CDD" id="cd07153">
    <property type="entry name" value="Fur_like"/>
    <property type="match status" value="1"/>
</dbReference>
<evidence type="ECO:0000256" key="2">
    <source>
        <dbReference type="ARBA" id="ARBA00022491"/>
    </source>
</evidence>
<feature type="binding site" evidence="7">
    <location>
        <position position="123"/>
    </location>
    <ligand>
        <name>Zn(2+)</name>
        <dbReference type="ChEBI" id="CHEBI:29105"/>
    </ligand>
</feature>
<dbReference type="GO" id="GO:0003700">
    <property type="term" value="F:DNA-binding transcription factor activity"/>
    <property type="evidence" value="ECO:0007669"/>
    <property type="project" value="InterPro"/>
</dbReference>
<dbReference type="InterPro" id="IPR036388">
    <property type="entry name" value="WH-like_DNA-bd_sf"/>
</dbReference>
<evidence type="ECO:0000313" key="9">
    <source>
        <dbReference type="Proteomes" id="UP000183995"/>
    </source>
</evidence>
<dbReference type="GO" id="GO:1900376">
    <property type="term" value="P:regulation of secondary metabolite biosynthetic process"/>
    <property type="evidence" value="ECO:0007669"/>
    <property type="project" value="TreeGrafter"/>
</dbReference>
<dbReference type="PANTHER" id="PTHR33202">
    <property type="entry name" value="ZINC UPTAKE REGULATION PROTEIN"/>
    <property type="match status" value="1"/>
</dbReference>
<accession>A0A1M5Z8R1</accession>
<keyword evidence="5" id="KW-0238">DNA-binding</keyword>
<dbReference type="InterPro" id="IPR043135">
    <property type="entry name" value="Fur_C"/>
</dbReference>
<dbReference type="AlphaFoldDB" id="A0A1M5Z8R1"/>
<dbReference type="OrthoDB" id="8659436at2"/>
<feature type="binding site" evidence="7">
    <location>
        <position position="83"/>
    </location>
    <ligand>
        <name>Zn(2+)</name>
        <dbReference type="ChEBI" id="CHEBI:29105"/>
    </ligand>
</feature>
<keyword evidence="7" id="KW-0479">Metal-binding</keyword>
<dbReference type="InterPro" id="IPR002481">
    <property type="entry name" value="FUR"/>
</dbReference>
<keyword evidence="3 7" id="KW-0862">Zinc</keyword>
<protein>
    <submittedName>
        <fullName evidence="8">Fur family transcriptional regulator, peroxide stress response regulator</fullName>
    </submittedName>
</protein>
<dbReference type="Pfam" id="PF01475">
    <property type="entry name" value="FUR"/>
    <property type="match status" value="1"/>
</dbReference>
<feature type="binding site" evidence="7">
    <location>
        <position position="126"/>
    </location>
    <ligand>
        <name>Zn(2+)</name>
        <dbReference type="ChEBI" id="CHEBI:29105"/>
    </ligand>
</feature>
<dbReference type="PANTHER" id="PTHR33202:SF7">
    <property type="entry name" value="FERRIC UPTAKE REGULATION PROTEIN"/>
    <property type="match status" value="1"/>
</dbReference>
<evidence type="ECO:0000256" key="5">
    <source>
        <dbReference type="ARBA" id="ARBA00023125"/>
    </source>
</evidence>
<dbReference type="Gene3D" id="1.10.10.10">
    <property type="entry name" value="Winged helix-like DNA-binding domain superfamily/Winged helix DNA-binding domain"/>
    <property type="match status" value="1"/>
</dbReference>
<proteinExistence type="inferred from homology"/>
<comment type="cofactor">
    <cofactor evidence="7">
        <name>Zn(2+)</name>
        <dbReference type="ChEBI" id="CHEBI:29105"/>
    </cofactor>
    <text evidence="7">Binds 1 zinc ion per subunit.</text>
</comment>
<evidence type="ECO:0000256" key="7">
    <source>
        <dbReference type="PIRSR" id="PIRSR602481-1"/>
    </source>
</evidence>
<sequence>MNSIKKHSRKREAILEKICSTTTHPSAVWVYEELRKEIPDLSLGTVYRNISVFKDEGLIISVGVVNGQERFDGNVEEHTHFICLDCGDVLDVDAALDPSFTEKVEAENNVDVLFRQLTFYGRCLNCSNKSQKAFSK</sequence>
<organism evidence="8 9">
    <name type="scientific">Sporobacter termitidis DSM 10068</name>
    <dbReference type="NCBI Taxonomy" id="1123282"/>
    <lineage>
        <taxon>Bacteria</taxon>
        <taxon>Bacillati</taxon>
        <taxon>Bacillota</taxon>
        <taxon>Clostridia</taxon>
        <taxon>Eubacteriales</taxon>
        <taxon>Oscillospiraceae</taxon>
        <taxon>Sporobacter</taxon>
    </lineage>
</organism>
<gene>
    <name evidence="8" type="ORF">SAMN02745823_03379</name>
</gene>
<evidence type="ECO:0000256" key="6">
    <source>
        <dbReference type="ARBA" id="ARBA00023163"/>
    </source>
</evidence>
<dbReference type="InterPro" id="IPR036390">
    <property type="entry name" value="WH_DNA-bd_sf"/>
</dbReference>
<dbReference type="RefSeq" id="WP_073081649.1">
    <property type="nucleotide sequence ID" value="NZ_FQXV01000015.1"/>
</dbReference>
<keyword evidence="4" id="KW-0805">Transcription regulation</keyword>
<dbReference type="SUPFAM" id="SSF46785">
    <property type="entry name" value="Winged helix' DNA-binding domain"/>
    <property type="match status" value="1"/>
</dbReference>
<evidence type="ECO:0000313" key="8">
    <source>
        <dbReference type="EMBL" id="SHI20574.1"/>
    </source>
</evidence>
<dbReference type="STRING" id="1123282.SAMN02745823_03379"/>
<evidence type="ECO:0000256" key="4">
    <source>
        <dbReference type="ARBA" id="ARBA00023015"/>
    </source>
</evidence>
<dbReference type="GO" id="GO:0045892">
    <property type="term" value="P:negative regulation of DNA-templated transcription"/>
    <property type="evidence" value="ECO:0007669"/>
    <property type="project" value="TreeGrafter"/>
</dbReference>
<keyword evidence="2" id="KW-0678">Repressor</keyword>
<dbReference type="GO" id="GO:0000976">
    <property type="term" value="F:transcription cis-regulatory region binding"/>
    <property type="evidence" value="ECO:0007669"/>
    <property type="project" value="TreeGrafter"/>
</dbReference>
<dbReference type="GO" id="GO:0008270">
    <property type="term" value="F:zinc ion binding"/>
    <property type="evidence" value="ECO:0007669"/>
    <property type="project" value="TreeGrafter"/>
</dbReference>
<evidence type="ECO:0000256" key="3">
    <source>
        <dbReference type="ARBA" id="ARBA00022833"/>
    </source>
</evidence>
<feature type="binding site" evidence="7">
    <location>
        <position position="86"/>
    </location>
    <ligand>
        <name>Zn(2+)</name>
        <dbReference type="ChEBI" id="CHEBI:29105"/>
    </ligand>
</feature>
<name>A0A1M5Z8R1_9FIRM</name>
<reference evidence="8 9" key="1">
    <citation type="submission" date="2016-11" db="EMBL/GenBank/DDBJ databases">
        <authorList>
            <person name="Jaros S."/>
            <person name="Januszkiewicz K."/>
            <person name="Wedrychowicz H."/>
        </authorList>
    </citation>
    <scope>NUCLEOTIDE SEQUENCE [LARGE SCALE GENOMIC DNA]</scope>
    <source>
        <strain evidence="8 9">DSM 10068</strain>
    </source>
</reference>
<dbReference type="EMBL" id="FQXV01000015">
    <property type="protein sequence ID" value="SHI20574.1"/>
    <property type="molecule type" value="Genomic_DNA"/>
</dbReference>
<keyword evidence="6" id="KW-0804">Transcription</keyword>
<keyword evidence="9" id="KW-1185">Reference proteome</keyword>
<dbReference type="Proteomes" id="UP000183995">
    <property type="component" value="Unassembled WGS sequence"/>
</dbReference>
<evidence type="ECO:0000256" key="1">
    <source>
        <dbReference type="ARBA" id="ARBA00007957"/>
    </source>
</evidence>